<dbReference type="AlphaFoldDB" id="A0A1X7VYS5"/>
<dbReference type="EnsemblMetazoa" id="Aqu2.1.44649_001">
    <property type="protein sequence ID" value="Aqu2.1.44649_001"/>
    <property type="gene ID" value="Aqu2.1.44649"/>
</dbReference>
<dbReference type="InterPro" id="IPR043502">
    <property type="entry name" value="DNA/RNA_pol_sf"/>
</dbReference>
<sequence>MVVPPCSKLVPCSFNGPSAVTLAEKVEEYLGGKIRTGSLYPSIAANVHLNLIGFIPKKNRPGKFRLIMDLSSPRGWSVNNAISSTHSSFSYITAQDITTRSHTLQLAIQMAARLGLSVEPSKVESPSSTFTFLGIEIDTVKQDLGSPKRIAEAPE</sequence>
<dbReference type="InParanoid" id="A0A1X7VYS5"/>
<organism evidence="1">
    <name type="scientific">Amphimedon queenslandica</name>
    <name type="common">Sponge</name>
    <dbReference type="NCBI Taxonomy" id="400682"/>
    <lineage>
        <taxon>Eukaryota</taxon>
        <taxon>Metazoa</taxon>
        <taxon>Porifera</taxon>
        <taxon>Demospongiae</taxon>
        <taxon>Heteroscleromorpha</taxon>
        <taxon>Haplosclerida</taxon>
        <taxon>Niphatidae</taxon>
        <taxon>Amphimedon</taxon>
    </lineage>
</organism>
<evidence type="ECO:0000313" key="1">
    <source>
        <dbReference type="EnsemblMetazoa" id="Aqu2.1.44649_001"/>
    </source>
</evidence>
<dbReference type="SUPFAM" id="SSF56672">
    <property type="entry name" value="DNA/RNA polymerases"/>
    <property type="match status" value="1"/>
</dbReference>
<proteinExistence type="predicted"/>
<accession>A0A1X7VYS5</accession>
<evidence type="ECO:0008006" key="2">
    <source>
        <dbReference type="Google" id="ProtNLM"/>
    </source>
</evidence>
<reference evidence="1" key="1">
    <citation type="submission" date="2017-05" db="UniProtKB">
        <authorList>
            <consortium name="EnsemblMetazoa"/>
        </authorList>
    </citation>
    <scope>IDENTIFICATION</scope>
</reference>
<protein>
    <recommendedName>
        <fullName evidence="2">Reverse transcriptase domain-containing protein</fullName>
    </recommendedName>
</protein>
<name>A0A1X7VYS5_AMPQE</name>